<feature type="domain" description="Disease resistance N-terminal" evidence="6">
    <location>
        <begin position="13"/>
        <end position="96"/>
    </location>
</feature>
<evidence type="ECO:0000259" key="5">
    <source>
        <dbReference type="Pfam" id="PF00931"/>
    </source>
</evidence>
<dbReference type="GO" id="GO:0006952">
    <property type="term" value="P:defense response"/>
    <property type="evidence" value="ECO:0007669"/>
    <property type="project" value="UniProtKB-KW"/>
</dbReference>
<dbReference type="SUPFAM" id="SSF52540">
    <property type="entry name" value="P-loop containing nucleoside triphosphate hydrolases"/>
    <property type="match status" value="1"/>
</dbReference>
<dbReference type="Pfam" id="PF23559">
    <property type="entry name" value="WHD_DRP"/>
    <property type="match status" value="1"/>
</dbReference>
<dbReference type="PRINTS" id="PR00364">
    <property type="entry name" value="DISEASERSIST"/>
</dbReference>
<dbReference type="InterPro" id="IPR058922">
    <property type="entry name" value="WHD_DRP"/>
</dbReference>
<dbReference type="GO" id="GO:0043531">
    <property type="term" value="F:ADP binding"/>
    <property type="evidence" value="ECO:0007669"/>
    <property type="project" value="InterPro"/>
</dbReference>
<keyword evidence="4" id="KW-0067">ATP-binding</keyword>
<dbReference type="AlphaFoldDB" id="A0A5D2IY47"/>
<dbReference type="Pfam" id="PF00931">
    <property type="entry name" value="NB-ARC"/>
    <property type="match status" value="1"/>
</dbReference>
<dbReference type="EMBL" id="CM017633">
    <property type="protein sequence ID" value="TYH47273.1"/>
    <property type="molecule type" value="Genomic_DNA"/>
</dbReference>
<dbReference type="Proteomes" id="UP000322667">
    <property type="component" value="Chromosome D11"/>
</dbReference>
<dbReference type="Gene3D" id="3.80.10.10">
    <property type="entry name" value="Ribonuclease Inhibitor"/>
    <property type="match status" value="4"/>
</dbReference>
<evidence type="ECO:0000259" key="7">
    <source>
        <dbReference type="Pfam" id="PF23559"/>
    </source>
</evidence>
<proteinExistence type="predicted"/>
<evidence type="ECO:0000256" key="3">
    <source>
        <dbReference type="ARBA" id="ARBA00022821"/>
    </source>
</evidence>
<dbReference type="Gene3D" id="1.20.5.4130">
    <property type="match status" value="1"/>
</dbReference>
<dbReference type="Gene3D" id="3.40.50.300">
    <property type="entry name" value="P-loop containing nucleotide triphosphate hydrolases"/>
    <property type="match status" value="1"/>
</dbReference>
<dbReference type="InterPro" id="IPR041118">
    <property type="entry name" value="Rx_N"/>
</dbReference>
<evidence type="ECO:0000313" key="9">
    <source>
        <dbReference type="EMBL" id="TYH47274.1"/>
    </source>
</evidence>
<dbReference type="InterPro" id="IPR036388">
    <property type="entry name" value="WH-like_DNA-bd_sf"/>
</dbReference>
<dbReference type="SUPFAM" id="SSF52047">
    <property type="entry name" value="RNI-like"/>
    <property type="match status" value="1"/>
</dbReference>
<dbReference type="InterPro" id="IPR027417">
    <property type="entry name" value="P-loop_NTPase"/>
</dbReference>
<evidence type="ECO:0000259" key="8">
    <source>
        <dbReference type="Pfam" id="PF23598"/>
    </source>
</evidence>
<dbReference type="PANTHER" id="PTHR36766:SF40">
    <property type="entry name" value="DISEASE RESISTANCE PROTEIN RGA3"/>
    <property type="match status" value="1"/>
</dbReference>
<organism evidence="9 10">
    <name type="scientific">Gossypium tomentosum</name>
    <name type="common">Hawaiian cotton</name>
    <name type="synonym">Gossypium sandvicense</name>
    <dbReference type="NCBI Taxonomy" id="34277"/>
    <lineage>
        <taxon>Eukaryota</taxon>
        <taxon>Viridiplantae</taxon>
        <taxon>Streptophyta</taxon>
        <taxon>Embryophyta</taxon>
        <taxon>Tracheophyta</taxon>
        <taxon>Spermatophyta</taxon>
        <taxon>Magnoliopsida</taxon>
        <taxon>eudicotyledons</taxon>
        <taxon>Gunneridae</taxon>
        <taxon>Pentapetalae</taxon>
        <taxon>rosids</taxon>
        <taxon>malvids</taxon>
        <taxon>Malvales</taxon>
        <taxon>Malvaceae</taxon>
        <taxon>Malvoideae</taxon>
        <taxon>Gossypium</taxon>
    </lineage>
</organism>
<sequence length="1141" mass="130041">MAEAIAFDIAAELIIKLSSRALSQLGLWWNLKHDLDDLKSTVSTIKAVLLDAEERSVTSHLVKDWLEKLKDVLYDADDLLDDFSTEALRKDLMGGNKLTKEVRLFFSSSNQFAYGLQMGRKMKAIKARLASIEREANTFGFIPRDRPAETSFMTKRRQQTHSFELEDDIIGRDGNKTALLKLVLEFQSEENVYVIPIVGFGGLGKTALAQLVYNHEMVKNHFDLTMFACVSDDFDVKVIVANIIKSVTHQAPDQNLEMDQLQKQLRDKIDGKKYLLVLDDIWNEDPERWSRLKKLWMGGAKGSRIIVTTRSLGVAEITNKCQSHVLKLKGLSDDDAWSLFKKIAVEQGYADSTNSAFVEVGRQISERCGGVPLAIRTIAGTLSLKKTANEWHSFKENELAKISQIEGELLPILKLSYDHLPSHLKHCFAYCRLYPKDYRIEVQALVQFWIAQGFIKQLNQSQSLEEIGFGYFKDLVERSFFQEVEGDLMEEMRCKMHDLMHDVAESVAGMESSIADSNKIASDVGEKCRHISIKPSLIPLFKGKKLRTLLHFPNDIDQDLSEETWDFVIANCRCLRVLDLHSLGIQMISPSIYKLKHLRYLDLSSNYNIKILPKSICKIQNLLALKLDCCYGLKELPKKIEKLVNLTHLACEDYCSLTHMPRGIGKLTSLETLSMFVVDTDGSHGGADLSELRLLNNLRGELRITNLGFVKNAKEKFMAANLKEKQHLRSLDLAWGCSNGDDEKALEDLQPHPNLKELYINEWRGDAKFPSWLPFLTNLVKIFIRGGNFKYFPSFAQLSCLELLQIGFCTKLEYMDDNSPKGSQGEPQSFFPSLKCLSLFNCPNMKSWWRTTKPIDDDSNEGDTTVMGTSTMAFPCLSSLEIANCPLTLMPLYPSLYEDLMLSNTSSRPLKQTKMNINAKAPSTSTSSLPLSKLKSFDVHNIEGLDSHTLDECLQHLTSLKRLTIRDCKEIDLGFMQWEPLKNLSHLEIDNIPKLVSLPIWLQHLVQLKTLKILHWNGLRSLLPVFQHLTFLEEFEVTHCEELELSGAGIQIFQDHTSLRSLWLQNIPKCRHLPEWLQHLTNLQVLYLVNLPNLTSLPDEMRCLTSLEILSIRQIPQLEERCRKDIGADWHKIAHIPNIRL</sequence>
<dbReference type="InterPro" id="IPR055414">
    <property type="entry name" value="LRR_R13L4/SHOC2-like"/>
</dbReference>
<dbReference type="Pfam" id="PF23598">
    <property type="entry name" value="LRR_14"/>
    <property type="match status" value="1"/>
</dbReference>
<dbReference type="GO" id="GO:0051707">
    <property type="term" value="P:response to other organism"/>
    <property type="evidence" value="ECO:0007669"/>
    <property type="project" value="UniProtKB-ARBA"/>
</dbReference>
<dbReference type="PANTHER" id="PTHR36766">
    <property type="entry name" value="PLANT BROAD-SPECTRUM MILDEW RESISTANCE PROTEIN RPW8"/>
    <property type="match status" value="1"/>
</dbReference>
<dbReference type="Pfam" id="PF18052">
    <property type="entry name" value="Rx_N"/>
    <property type="match status" value="1"/>
</dbReference>
<dbReference type="Gene3D" id="1.10.10.10">
    <property type="entry name" value="Winged helix-like DNA-binding domain superfamily/Winged helix DNA-binding domain"/>
    <property type="match status" value="1"/>
</dbReference>
<evidence type="ECO:0000313" key="10">
    <source>
        <dbReference type="Proteomes" id="UP000322667"/>
    </source>
</evidence>
<gene>
    <name evidence="9" type="ORF">ES332_D11G399600v1</name>
</gene>
<keyword evidence="10" id="KW-1185">Reference proteome</keyword>
<keyword evidence="3" id="KW-0611">Plant defense</keyword>
<dbReference type="EMBL" id="CM017633">
    <property type="protein sequence ID" value="TYH47274.1"/>
    <property type="molecule type" value="Genomic_DNA"/>
</dbReference>
<feature type="domain" description="Disease resistance R13L4/SHOC-2-like LRR" evidence="8">
    <location>
        <begin position="568"/>
        <end position="849"/>
    </location>
</feature>
<keyword evidence="1" id="KW-0677">Repeat</keyword>
<dbReference type="GO" id="GO:0005524">
    <property type="term" value="F:ATP binding"/>
    <property type="evidence" value="ECO:0007669"/>
    <property type="project" value="UniProtKB-KW"/>
</dbReference>
<dbReference type="InterPro" id="IPR042197">
    <property type="entry name" value="Apaf_helical"/>
</dbReference>
<evidence type="ECO:0008006" key="11">
    <source>
        <dbReference type="Google" id="ProtNLM"/>
    </source>
</evidence>
<evidence type="ECO:0000256" key="4">
    <source>
        <dbReference type="ARBA" id="ARBA00022840"/>
    </source>
</evidence>
<dbReference type="InterPro" id="IPR002182">
    <property type="entry name" value="NB-ARC"/>
</dbReference>
<dbReference type="FunFam" id="1.10.10.10:FF:000322">
    <property type="entry name" value="Probable disease resistance protein At1g63360"/>
    <property type="match status" value="1"/>
</dbReference>
<keyword evidence="2" id="KW-0547">Nucleotide-binding</keyword>
<feature type="domain" description="Disease resistance protein winged helix" evidence="7">
    <location>
        <begin position="433"/>
        <end position="504"/>
    </location>
</feature>
<evidence type="ECO:0000259" key="6">
    <source>
        <dbReference type="Pfam" id="PF18052"/>
    </source>
</evidence>
<feature type="domain" description="NB-ARC" evidence="5">
    <location>
        <begin position="187"/>
        <end position="346"/>
    </location>
</feature>
<dbReference type="FunFam" id="3.40.50.300:FF:001091">
    <property type="entry name" value="Probable disease resistance protein At1g61300"/>
    <property type="match status" value="1"/>
</dbReference>
<reference evidence="9 10" key="1">
    <citation type="submission" date="2019-07" db="EMBL/GenBank/DDBJ databases">
        <title>WGS assembly of Gossypium tomentosum.</title>
        <authorList>
            <person name="Chen Z.J."/>
            <person name="Sreedasyam A."/>
            <person name="Ando A."/>
            <person name="Song Q."/>
            <person name="De L."/>
            <person name="Hulse-Kemp A."/>
            <person name="Ding M."/>
            <person name="Ye W."/>
            <person name="Kirkbride R."/>
            <person name="Jenkins J."/>
            <person name="Plott C."/>
            <person name="Lovell J."/>
            <person name="Lin Y.-M."/>
            <person name="Vaughn R."/>
            <person name="Liu B."/>
            <person name="Li W."/>
            <person name="Simpson S."/>
            <person name="Scheffler B."/>
            <person name="Saski C."/>
            <person name="Grover C."/>
            <person name="Hu G."/>
            <person name="Conover J."/>
            <person name="Carlson J."/>
            <person name="Shu S."/>
            <person name="Boston L."/>
            <person name="Williams M."/>
            <person name="Peterson D."/>
            <person name="Mcgee K."/>
            <person name="Jones D."/>
            <person name="Wendel J."/>
            <person name="Stelly D."/>
            <person name="Grimwood J."/>
            <person name="Schmutz J."/>
        </authorList>
    </citation>
    <scope>NUCLEOTIDE SEQUENCE [LARGE SCALE GENOMIC DNA]</scope>
    <source>
        <strain evidence="9">7179.01</strain>
    </source>
</reference>
<name>A0A5D2IY47_GOSTO</name>
<protein>
    <recommendedName>
        <fullName evidence="11">Disease resistance protein RGA3</fullName>
    </recommendedName>
</protein>
<evidence type="ECO:0000256" key="2">
    <source>
        <dbReference type="ARBA" id="ARBA00022741"/>
    </source>
</evidence>
<dbReference type="EMBL" id="CM017633">
    <property type="protein sequence ID" value="TYH47272.1"/>
    <property type="molecule type" value="Genomic_DNA"/>
</dbReference>
<evidence type="ECO:0000256" key="1">
    <source>
        <dbReference type="ARBA" id="ARBA00022737"/>
    </source>
</evidence>
<dbReference type="Gene3D" id="1.10.8.430">
    <property type="entry name" value="Helical domain of apoptotic protease-activating factors"/>
    <property type="match status" value="1"/>
</dbReference>
<accession>A0A5D2IY47</accession>
<dbReference type="InterPro" id="IPR032675">
    <property type="entry name" value="LRR_dom_sf"/>
</dbReference>
<dbReference type="SUPFAM" id="SSF52058">
    <property type="entry name" value="L domain-like"/>
    <property type="match status" value="1"/>
</dbReference>